<organism evidence="2 3">
    <name type="scientific">Phaeomoniella chlamydospora</name>
    <name type="common">Phaeoacremonium chlamydosporum</name>
    <dbReference type="NCBI Taxonomy" id="158046"/>
    <lineage>
        <taxon>Eukaryota</taxon>
        <taxon>Fungi</taxon>
        <taxon>Dikarya</taxon>
        <taxon>Ascomycota</taxon>
        <taxon>Pezizomycotina</taxon>
        <taxon>Eurotiomycetes</taxon>
        <taxon>Chaetothyriomycetidae</taxon>
        <taxon>Phaeomoniellales</taxon>
        <taxon>Phaeomoniellaceae</taxon>
        <taxon>Phaeomoniella</taxon>
    </lineage>
</organism>
<protein>
    <submittedName>
        <fullName evidence="2">Uncharacterized protein</fullName>
    </submittedName>
</protein>
<evidence type="ECO:0000256" key="1">
    <source>
        <dbReference type="SAM" id="Phobius"/>
    </source>
</evidence>
<name>A0A0G2E4A9_PHACM</name>
<reference evidence="2 3" key="2">
    <citation type="submission" date="2015-05" db="EMBL/GenBank/DDBJ databases">
        <authorList>
            <person name="Morales-Cruz A."/>
            <person name="Amrine K.C."/>
            <person name="Cantu D."/>
        </authorList>
    </citation>
    <scope>NUCLEOTIDE SEQUENCE [LARGE SCALE GENOMIC DNA]</scope>
    <source>
        <strain evidence="2">UCRPC4</strain>
    </source>
</reference>
<dbReference type="Proteomes" id="UP000053317">
    <property type="component" value="Unassembled WGS sequence"/>
</dbReference>
<feature type="transmembrane region" description="Helical" evidence="1">
    <location>
        <begin position="178"/>
        <end position="197"/>
    </location>
</feature>
<dbReference type="OrthoDB" id="1937642at2759"/>
<keyword evidence="3" id="KW-1185">Reference proteome</keyword>
<keyword evidence="1" id="KW-0472">Membrane</keyword>
<keyword evidence="1" id="KW-0812">Transmembrane</keyword>
<sequence length="373" mass="40693">MSPLRSQLLTARKNFNPGLPSEGFKGQWTHPSDVFAVLLLLGGDVVSRAIAQLAGGRITPVAFSFGWVSYAITALLAGVGENKLMPQADCACKVINGRNGYVRDNTSWVIGRLVRDFEKWQDEKVKSCLKGVLDAKAADLKKQGIMERPRNAGLVVSIYHANRPLGIAAIPCGIYGDWGILMITACGIGLAFATGGLKQWRVEKWACRLIERVKPGNEKTVVLTRGNGSQHAIVIVGSNGCLDLEDLSMGASNADFTTSWETRSALFVLAILWVLLLITTSGIKKNTWFLLAVGSIGMVQNIVVAGSPRDPAAFGMPMTFHQVIGKTKVMETLFAVDEKYKGLGRSMREIFFPGGHLGDWEKTKWDELAKRKE</sequence>
<feature type="transmembrane region" description="Helical" evidence="1">
    <location>
        <begin position="289"/>
        <end position="308"/>
    </location>
</feature>
<proteinExistence type="predicted"/>
<gene>
    <name evidence="2" type="ORF">UCRPC4_g05674</name>
</gene>
<accession>A0A0G2E4A9</accession>
<feature type="transmembrane region" description="Helical" evidence="1">
    <location>
        <begin position="265"/>
        <end position="283"/>
    </location>
</feature>
<dbReference type="AlphaFoldDB" id="A0A0G2E4A9"/>
<evidence type="ECO:0000313" key="3">
    <source>
        <dbReference type="Proteomes" id="UP000053317"/>
    </source>
</evidence>
<keyword evidence="1" id="KW-1133">Transmembrane helix</keyword>
<reference evidence="2 3" key="1">
    <citation type="submission" date="2015-05" db="EMBL/GenBank/DDBJ databases">
        <title>Distinctive expansion of gene families associated with plant cell wall degradation and secondary metabolism in the genomes of grapevine trunk pathogens.</title>
        <authorList>
            <person name="Lawrence D.P."/>
            <person name="Travadon R."/>
            <person name="Rolshausen P.E."/>
            <person name="Baumgartner K."/>
        </authorList>
    </citation>
    <scope>NUCLEOTIDE SEQUENCE [LARGE SCALE GENOMIC DNA]</scope>
    <source>
        <strain evidence="2">UCRPC4</strain>
    </source>
</reference>
<dbReference type="EMBL" id="LCWF01000149">
    <property type="protein sequence ID" value="KKY17181.1"/>
    <property type="molecule type" value="Genomic_DNA"/>
</dbReference>
<comment type="caution">
    <text evidence="2">The sequence shown here is derived from an EMBL/GenBank/DDBJ whole genome shotgun (WGS) entry which is preliminary data.</text>
</comment>
<evidence type="ECO:0000313" key="2">
    <source>
        <dbReference type="EMBL" id="KKY17181.1"/>
    </source>
</evidence>